<protein>
    <submittedName>
        <fullName evidence="3">2-oxopent-4-enoate/cis-2-oxohex-4-enoate hydratase</fullName>
        <ecNumber evidence="3">4.2.1.132</ecNumber>
        <ecNumber evidence="3">4.2.1.80</ecNumber>
    </submittedName>
</protein>
<dbReference type="Gene3D" id="3.90.850.10">
    <property type="entry name" value="Fumarylacetoacetase-like, C-terminal domain"/>
    <property type="match status" value="1"/>
</dbReference>
<keyword evidence="1 3" id="KW-0456">Lyase</keyword>
<dbReference type="InterPro" id="IPR011234">
    <property type="entry name" value="Fumarylacetoacetase-like_C"/>
</dbReference>
<dbReference type="RefSeq" id="WP_144903396.1">
    <property type="nucleotide sequence ID" value="NZ_JACHOA010000004.1"/>
</dbReference>
<evidence type="ECO:0000259" key="2">
    <source>
        <dbReference type="Pfam" id="PF01557"/>
    </source>
</evidence>
<evidence type="ECO:0000313" key="3">
    <source>
        <dbReference type="EMBL" id="MBB4613950.1"/>
    </source>
</evidence>
<dbReference type="Proteomes" id="UP000538566">
    <property type="component" value="Unassembled WGS sequence"/>
</dbReference>
<gene>
    <name evidence="3" type="ORF">GGR37_002236</name>
</gene>
<evidence type="ECO:0000313" key="4">
    <source>
        <dbReference type="Proteomes" id="UP000538566"/>
    </source>
</evidence>
<dbReference type="SUPFAM" id="SSF56529">
    <property type="entry name" value="FAH"/>
    <property type="match status" value="1"/>
</dbReference>
<dbReference type="PANTHER" id="PTHR30143">
    <property type="entry name" value="ACID HYDRATASE"/>
    <property type="match status" value="1"/>
</dbReference>
<dbReference type="PANTHER" id="PTHR30143:SF0">
    <property type="entry name" value="2-KETO-4-PENTENOATE HYDRATASE"/>
    <property type="match status" value="1"/>
</dbReference>
<name>A0A7W7ACY4_9SPHN</name>
<dbReference type="EC" id="4.2.1.80" evidence="3"/>
<dbReference type="GO" id="GO:0008684">
    <property type="term" value="F:2-oxopent-4-enoate hydratase activity"/>
    <property type="evidence" value="ECO:0007669"/>
    <property type="project" value="UniProtKB-EC"/>
</dbReference>
<keyword evidence="4" id="KW-1185">Reference proteome</keyword>
<feature type="domain" description="Fumarylacetoacetase-like C-terminal" evidence="2">
    <location>
        <begin position="102"/>
        <end position="260"/>
    </location>
</feature>
<sequence length="264" mass="27935">MPADKIQHFGAALYEALRARKTIAPLIEQDPSLTLDDAYAINLDFLSRRVADGEKVVGKKIGVTSKAVQDMLGVHQPDFGFLTDWMHVAGDIDIDAKALIAPRAEAEIAFILKSSLNGPGVTAADVLAATESIAPCFEIVDSRIDDWKIKIVDTVSDNASCGVYVIGEERLDPKKLDLPNLHVAVTKNGEPLSEGYGHAVQGDPAQAVAWLANTLGAYGVTLDAGDVILSGSLVPLAPAVKGDRFEMTLSNDAGPLGTCVANFV</sequence>
<organism evidence="3 4">
    <name type="scientific">Novosphingobium taihuense</name>
    <dbReference type="NCBI Taxonomy" id="260085"/>
    <lineage>
        <taxon>Bacteria</taxon>
        <taxon>Pseudomonadati</taxon>
        <taxon>Pseudomonadota</taxon>
        <taxon>Alphaproteobacteria</taxon>
        <taxon>Sphingomonadales</taxon>
        <taxon>Sphingomonadaceae</taxon>
        <taxon>Novosphingobium</taxon>
    </lineage>
</organism>
<dbReference type="OrthoDB" id="9792137at2"/>
<dbReference type="InterPro" id="IPR036663">
    <property type="entry name" value="Fumarylacetoacetase_C_sf"/>
</dbReference>
<dbReference type="GO" id="GO:0005737">
    <property type="term" value="C:cytoplasm"/>
    <property type="evidence" value="ECO:0007669"/>
    <property type="project" value="TreeGrafter"/>
</dbReference>
<comment type="caution">
    <text evidence="3">The sequence shown here is derived from an EMBL/GenBank/DDBJ whole genome shotgun (WGS) entry which is preliminary data.</text>
</comment>
<dbReference type="GO" id="GO:0034856">
    <property type="term" value="F:2-hydroxyhexa-2,4-dienoate hydratase activity"/>
    <property type="evidence" value="ECO:0007669"/>
    <property type="project" value="UniProtKB-EC"/>
</dbReference>
<dbReference type="InterPro" id="IPR050772">
    <property type="entry name" value="Hydratase-Decarb/MhpD_sf"/>
</dbReference>
<evidence type="ECO:0000256" key="1">
    <source>
        <dbReference type="ARBA" id="ARBA00023239"/>
    </source>
</evidence>
<dbReference type="Pfam" id="PF01557">
    <property type="entry name" value="FAA_hydrolase"/>
    <property type="match status" value="1"/>
</dbReference>
<reference evidence="3 4" key="1">
    <citation type="submission" date="2020-08" db="EMBL/GenBank/DDBJ databases">
        <title>Genomic Encyclopedia of Type Strains, Phase IV (KMG-IV): sequencing the most valuable type-strain genomes for metagenomic binning, comparative biology and taxonomic classification.</title>
        <authorList>
            <person name="Goeker M."/>
        </authorList>
    </citation>
    <scope>NUCLEOTIDE SEQUENCE [LARGE SCALE GENOMIC DNA]</scope>
    <source>
        <strain evidence="3 4">DSM 17507</strain>
    </source>
</reference>
<dbReference type="EMBL" id="JACHOA010000004">
    <property type="protein sequence ID" value="MBB4613950.1"/>
    <property type="molecule type" value="Genomic_DNA"/>
</dbReference>
<accession>A0A7W7ACY4</accession>
<dbReference type="EC" id="4.2.1.132" evidence="3"/>
<proteinExistence type="predicted"/>
<dbReference type="AlphaFoldDB" id="A0A7W7ACY4"/>